<comment type="caution">
    <text evidence="1">The sequence shown here is derived from an EMBL/GenBank/DDBJ whole genome shotgun (WGS) entry which is preliminary data.</text>
</comment>
<sequence length="105" mass="12146">MGIQLLAVVRERLRDNLNGHPDRAVYEALIGKTVEVLPNSERFVRRSKGRNGGRTFYSIRPVGDKTGRELQLAKPFLQFIRPEKEKKEVRRVAPHNGRRPAAFRR</sequence>
<protein>
    <submittedName>
        <fullName evidence="1">Uncharacterized protein</fullName>
    </submittedName>
</protein>
<evidence type="ECO:0000313" key="1">
    <source>
        <dbReference type="EMBL" id="MBI2096903.1"/>
    </source>
</evidence>
<gene>
    <name evidence="1" type="ORF">HYT40_01985</name>
</gene>
<name>A0A931SBK6_9BACT</name>
<evidence type="ECO:0000313" key="2">
    <source>
        <dbReference type="Proteomes" id="UP000724148"/>
    </source>
</evidence>
<reference evidence="1" key="1">
    <citation type="submission" date="2020-07" db="EMBL/GenBank/DDBJ databases">
        <title>Huge and variable diversity of episymbiotic CPR bacteria and DPANN archaea in groundwater ecosystems.</title>
        <authorList>
            <person name="He C.Y."/>
            <person name="Keren R."/>
            <person name="Whittaker M."/>
            <person name="Farag I.F."/>
            <person name="Doudna J."/>
            <person name="Cate J.H.D."/>
            <person name="Banfield J.F."/>
        </authorList>
    </citation>
    <scope>NUCLEOTIDE SEQUENCE</scope>
    <source>
        <strain evidence="1">NC_groundwater_193_Ag_S-0.1um_51_7</strain>
    </source>
</reference>
<dbReference type="EMBL" id="JACOZA010000051">
    <property type="protein sequence ID" value="MBI2096903.1"/>
    <property type="molecule type" value="Genomic_DNA"/>
</dbReference>
<dbReference type="Proteomes" id="UP000724148">
    <property type="component" value="Unassembled WGS sequence"/>
</dbReference>
<proteinExistence type="predicted"/>
<organism evidence="1 2">
    <name type="scientific">Candidatus Sungiibacteriota bacterium</name>
    <dbReference type="NCBI Taxonomy" id="2750080"/>
    <lineage>
        <taxon>Bacteria</taxon>
        <taxon>Candidatus Sungiibacteriota</taxon>
    </lineage>
</organism>
<dbReference type="AlphaFoldDB" id="A0A931SBK6"/>
<accession>A0A931SBK6</accession>